<proteinExistence type="predicted"/>
<dbReference type="EMBL" id="JANVFT010000071">
    <property type="protein sequence ID" value="KAJ4476279.1"/>
    <property type="molecule type" value="Genomic_DNA"/>
</dbReference>
<evidence type="ECO:0000256" key="1">
    <source>
        <dbReference type="SAM" id="Phobius"/>
    </source>
</evidence>
<evidence type="ECO:0000313" key="2">
    <source>
        <dbReference type="EMBL" id="KAJ4476279.1"/>
    </source>
</evidence>
<gene>
    <name evidence="2" type="ORF">C8R41DRAFT_846302</name>
</gene>
<keyword evidence="1" id="KW-0812">Transmembrane</keyword>
<evidence type="ECO:0008006" key="4">
    <source>
        <dbReference type="Google" id="ProtNLM"/>
    </source>
</evidence>
<reference evidence="2" key="1">
    <citation type="submission" date="2022-08" db="EMBL/GenBank/DDBJ databases">
        <title>A Global Phylogenomic Analysis of the Shiitake Genus Lentinula.</title>
        <authorList>
            <consortium name="DOE Joint Genome Institute"/>
            <person name="Sierra-Patev S."/>
            <person name="Min B."/>
            <person name="Naranjo-Ortiz M."/>
            <person name="Looney B."/>
            <person name="Konkel Z."/>
            <person name="Slot J.C."/>
            <person name="Sakamoto Y."/>
            <person name="Steenwyk J.L."/>
            <person name="Rokas A."/>
            <person name="Carro J."/>
            <person name="Camarero S."/>
            <person name="Ferreira P."/>
            <person name="Molpeceres G."/>
            <person name="Ruiz-Duenas F.J."/>
            <person name="Serrano A."/>
            <person name="Henrissat B."/>
            <person name="Drula E."/>
            <person name="Hughes K.W."/>
            <person name="Mata J.L."/>
            <person name="Ishikawa N.K."/>
            <person name="Vargas-Isla R."/>
            <person name="Ushijima S."/>
            <person name="Smith C.A."/>
            <person name="Ahrendt S."/>
            <person name="Andreopoulos W."/>
            <person name="He G."/>
            <person name="Labutti K."/>
            <person name="Lipzen A."/>
            <person name="Ng V."/>
            <person name="Riley R."/>
            <person name="Sandor L."/>
            <person name="Barry K."/>
            <person name="Martinez A.T."/>
            <person name="Xiao Y."/>
            <person name="Gibbons J.G."/>
            <person name="Terashima K."/>
            <person name="Grigoriev I.V."/>
            <person name="Hibbett D.S."/>
        </authorList>
    </citation>
    <scope>NUCLEOTIDE SEQUENCE</scope>
    <source>
        <strain evidence="2">RHP3577 ss4</strain>
    </source>
</reference>
<name>A0ABQ8V6T9_9AGAR</name>
<feature type="transmembrane region" description="Helical" evidence="1">
    <location>
        <begin position="76"/>
        <end position="96"/>
    </location>
</feature>
<sequence>MFARVRVLAGECCLVLKVLPAVFHWTVLSVECGQSSSQYGWTLQRHQHLLVLPQKQKNRDHTTLSKGVSDSALAKWSAKTSGTFSILFYFILFFYATG</sequence>
<evidence type="ECO:0000313" key="3">
    <source>
        <dbReference type="Proteomes" id="UP001150217"/>
    </source>
</evidence>
<dbReference type="Proteomes" id="UP001150217">
    <property type="component" value="Unassembled WGS sequence"/>
</dbReference>
<keyword evidence="1" id="KW-1133">Transmembrane helix</keyword>
<comment type="caution">
    <text evidence="2">The sequence shown here is derived from an EMBL/GenBank/DDBJ whole genome shotgun (WGS) entry which is preliminary data.</text>
</comment>
<organism evidence="2 3">
    <name type="scientific">Lentinula lateritia</name>
    <dbReference type="NCBI Taxonomy" id="40482"/>
    <lineage>
        <taxon>Eukaryota</taxon>
        <taxon>Fungi</taxon>
        <taxon>Dikarya</taxon>
        <taxon>Basidiomycota</taxon>
        <taxon>Agaricomycotina</taxon>
        <taxon>Agaricomycetes</taxon>
        <taxon>Agaricomycetidae</taxon>
        <taxon>Agaricales</taxon>
        <taxon>Marasmiineae</taxon>
        <taxon>Omphalotaceae</taxon>
        <taxon>Lentinula</taxon>
    </lineage>
</organism>
<keyword evidence="1" id="KW-0472">Membrane</keyword>
<protein>
    <recommendedName>
        <fullName evidence="4">Secreted protein</fullName>
    </recommendedName>
</protein>
<keyword evidence="3" id="KW-1185">Reference proteome</keyword>
<accession>A0ABQ8V6T9</accession>